<dbReference type="AlphaFoldDB" id="A0A3A5M6Z3"/>
<evidence type="ECO:0000256" key="1">
    <source>
        <dbReference type="SAM" id="MobiDB-lite"/>
    </source>
</evidence>
<dbReference type="Gene3D" id="1.10.10.10">
    <property type="entry name" value="Winged helix-like DNA-binding domain superfamily/Winged helix DNA-binding domain"/>
    <property type="match status" value="1"/>
</dbReference>
<evidence type="ECO:0000313" key="4">
    <source>
        <dbReference type="Proteomes" id="UP000272560"/>
    </source>
</evidence>
<feature type="region of interest" description="Disordered" evidence="1">
    <location>
        <begin position="45"/>
        <end position="66"/>
    </location>
</feature>
<keyword evidence="4" id="KW-1185">Reference proteome</keyword>
<evidence type="ECO:0000259" key="2">
    <source>
        <dbReference type="PROSITE" id="PS50921"/>
    </source>
</evidence>
<comment type="caution">
    <text evidence="3">The sequence shown here is derived from an EMBL/GenBank/DDBJ whole genome shotgun (WGS) entry which is preliminary data.</text>
</comment>
<dbReference type="InterPro" id="IPR036388">
    <property type="entry name" value="WH-like_DNA-bd_sf"/>
</dbReference>
<reference evidence="3 4" key="1">
    <citation type="submission" date="2018-09" db="EMBL/GenBank/DDBJ databases">
        <title>Novel species of Arthrobacter.</title>
        <authorList>
            <person name="Liu Q."/>
            <person name="Xin Y.-H."/>
        </authorList>
    </citation>
    <scope>NUCLEOTIDE SEQUENCE [LARGE SCALE GENOMIC DNA]</scope>
    <source>
        <strain evidence="3 4">Hz2</strain>
    </source>
</reference>
<dbReference type="GO" id="GO:0003723">
    <property type="term" value="F:RNA binding"/>
    <property type="evidence" value="ECO:0007669"/>
    <property type="project" value="InterPro"/>
</dbReference>
<name>A0A3A5M6Z3_9MICC</name>
<gene>
    <name evidence="3" type="ORF">D6T63_17050</name>
</gene>
<dbReference type="EMBL" id="QZVT01000013">
    <property type="protein sequence ID" value="RJT75994.1"/>
    <property type="molecule type" value="Genomic_DNA"/>
</dbReference>
<dbReference type="InterPro" id="IPR005561">
    <property type="entry name" value="ANTAR"/>
</dbReference>
<sequence length="66" mass="7039">MTQNQFSQEQAFAILAQAASTRTIKLRDPAASIIESVGQTLRQGITGSCEGLPPKPLPDLTYLPAP</sequence>
<feature type="domain" description="ANTAR" evidence="2">
    <location>
        <begin position="1"/>
        <end position="34"/>
    </location>
</feature>
<proteinExistence type="predicted"/>
<dbReference type="PROSITE" id="PS50921">
    <property type="entry name" value="ANTAR"/>
    <property type="match status" value="1"/>
</dbReference>
<organism evidence="3 4">
    <name type="scientific">Arthrobacter cheniae</name>
    <dbReference type="NCBI Taxonomy" id="1258888"/>
    <lineage>
        <taxon>Bacteria</taxon>
        <taxon>Bacillati</taxon>
        <taxon>Actinomycetota</taxon>
        <taxon>Actinomycetes</taxon>
        <taxon>Micrococcales</taxon>
        <taxon>Micrococcaceae</taxon>
        <taxon>Arthrobacter</taxon>
    </lineage>
</organism>
<accession>A0A3A5M6Z3</accession>
<dbReference type="Proteomes" id="UP000272560">
    <property type="component" value="Unassembled WGS sequence"/>
</dbReference>
<evidence type="ECO:0000313" key="3">
    <source>
        <dbReference type="EMBL" id="RJT75994.1"/>
    </source>
</evidence>
<protein>
    <submittedName>
        <fullName evidence="3">ANTAR domain-containing protein</fullName>
    </submittedName>
</protein>